<dbReference type="OrthoDB" id="334894at2"/>
<evidence type="ECO:0000313" key="8">
    <source>
        <dbReference type="EMBL" id="TCJ95758.1"/>
    </source>
</evidence>
<sequence>MHITAAVARGADAPFSIENLRLTGPGKGEVLVRIIASGICHTDLTAKQNFPPELPVVLGHEGAGIVEEVGPGVSGVHVNDHVLITFSSCGSCALCETGLPGYCEQWVTLNGGRFGEHSPLARDGQPIVGGFFGQSSFASHIVTGVRNLVVVDRDLDLAMTAAFGCGIQTGAGTITSVLRPEPDSSVVIFGVGGVGMAALMTARALGVGQLIAVDLSEARLELALQLGADVVIDGTADDVVAMIKAATGSGATHALDTTGSAAVVATAIDALAARGVLALVALGEPTMPIEVAKLIGQGKSLRGSIIGDVDPQSFIPQLVDWYRQGKFPMEKLVRTYPVESINEAVAAAHSGSVIKPVITFS</sequence>
<evidence type="ECO:0000256" key="1">
    <source>
        <dbReference type="ARBA" id="ARBA00001947"/>
    </source>
</evidence>
<keyword evidence="5" id="KW-0560">Oxidoreductase</keyword>
<dbReference type="InterPro" id="IPR013154">
    <property type="entry name" value="ADH-like_N"/>
</dbReference>
<keyword evidence="3 6" id="KW-0479">Metal-binding</keyword>
<dbReference type="InterPro" id="IPR013149">
    <property type="entry name" value="ADH-like_C"/>
</dbReference>
<dbReference type="PANTHER" id="PTHR43350:SF17">
    <property type="entry name" value="NAD-DEPENDENT ALCOHOL DEHYDROGENASE"/>
    <property type="match status" value="1"/>
</dbReference>
<evidence type="ECO:0000256" key="6">
    <source>
        <dbReference type="RuleBase" id="RU361277"/>
    </source>
</evidence>
<evidence type="ECO:0000256" key="5">
    <source>
        <dbReference type="ARBA" id="ARBA00023002"/>
    </source>
</evidence>
<comment type="similarity">
    <text evidence="2 6">Belongs to the zinc-containing alcohol dehydrogenase family.</text>
</comment>
<dbReference type="InterPro" id="IPR011032">
    <property type="entry name" value="GroES-like_sf"/>
</dbReference>
<dbReference type="STRING" id="1210063.GCA_001612665_03856"/>
<evidence type="ECO:0000313" key="9">
    <source>
        <dbReference type="Proteomes" id="UP000294856"/>
    </source>
</evidence>
<keyword evidence="4 6" id="KW-0862">Zinc</keyword>
<evidence type="ECO:0000256" key="2">
    <source>
        <dbReference type="ARBA" id="ARBA00008072"/>
    </source>
</evidence>
<proteinExistence type="inferred from homology"/>
<dbReference type="GO" id="GO:0016491">
    <property type="term" value="F:oxidoreductase activity"/>
    <property type="evidence" value="ECO:0007669"/>
    <property type="project" value="UniProtKB-KW"/>
</dbReference>
<feature type="domain" description="Enoyl reductase (ER)" evidence="7">
    <location>
        <begin position="15"/>
        <end position="358"/>
    </location>
</feature>
<dbReference type="Gene3D" id="3.40.50.720">
    <property type="entry name" value="NAD(P)-binding Rossmann-like Domain"/>
    <property type="match status" value="1"/>
</dbReference>
<dbReference type="RefSeq" id="WP_067452825.1">
    <property type="nucleotide sequence ID" value="NZ_SMFR01000003.1"/>
</dbReference>
<dbReference type="CDD" id="cd08278">
    <property type="entry name" value="benzyl_alcohol_DH"/>
    <property type="match status" value="1"/>
</dbReference>
<comment type="cofactor">
    <cofactor evidence="1 6">
        <name>Zn(2+)</name>
        <dbReference type="ChEBI" id="CHEBI:29105"/>
    </cofactor>
</comment>
<dbReference type="GO" id="GO:0008270">
    <property type="term" value="F:zinc ion binding"/>
    <property type="evidence" value="ECO:0007669"/>
    <property type="project" value="InterPro"/>
</dbReference>
<keyword evidence="9" id="KW-1185">Reference proteome</keyword>
<dbReference type="AlphaFoldDB" id="A0A4R1FTB3"/>
<dbReference type="EMBL" id="SMFR01000003">
    <property type="protein sequence ID" value="TCJ95758.1"/>
    <property type="molecule type" value="Genomic_DNA"/>
</dbReference>
<evidence type="ECO:0000256" key="3">
    <source>
        <dbReference type="ARBA" id="ARBA00022723"/>
    </source>
</evidence>
<gene>
    <name evidence="8" type="ORF">DFR71_4676</name>
</gene>
<dbReference type="SUPFAM" id="SSF50129">
    <property type="entry name" value="GroES-like"/>
    <property type="match status" value="1"/>
</dbReference>
<comment type="caution">
    <text evidence="8">The sequence shown here is derived from an EMBL/GenBank/DDBJ whole genome shotgun (WGS) entry which is preliminary data.</text>
</comment>
<dbReference type="Pfam" id="PF08240">
    <property type="entry name" value="ADH_N"/>
    <property type="match status" value="1"/>
</dbReference>
<dbReference type="PANTHER" id="PTHR43350">
    <property type="entry name" value="NAD-DEPENDENT ALCOHOL DEHYDROGENASE"/>
    <property type="match status" value="1"/>
</dbReference>
<dbReference type="Gene3D" id="3.90.180.10">
    <property type="entry name" value="Medium-chain alcohol dehydrogenases, catalytic domain"/>
    <property type="match status" value="1"/>
</dbReference>
<dbReference type="SMART" id="SM00829">
    <property type="entry name" value="PKS_ER"/>
    <property type="match status" value="1"/>
</dbReference>
<dbReference type="PROSITE" id="PS00059">
    <property type="entry name" value="ADH_ZINC"/>
    <property type="match status" value="1"/>
</dbReference>
<name>A0A4R1FTB3_9NOCA</name>
<dbReference type="Pfam" id="PF00107">
    <property type="entry name" value="ADH_zinc_N"/>
    <property type="match status" value="1"/>
</dbReference>
<dbReference type="InterPro" id="IPR036291">
    <property type="entry name" value="NAD(P)-bd_dom_sf"/>
</dbReference>
<protein>
    <submittedName>
        <fullName evidence="8">Aryl-alcohol dehydrogenase</fullName>
    </submittedName>
</protein>
<dbReference type="InterPro" id="IPR002328">
    <property type="entry name" value="ADH_Zn_CS"/>
</dbReference>
<accession>A0A4R1FTB3</accession>
<dbReference type="Proteomes" id="UP000294856">
    <property type="component" value="Unassembled WGS sequence"/>
</dbReference>
<reference evidence="8 9" key="1">
    <citation type="submission" date="2019-03" db="EMBL/GenBank/DDBJ databases">
        <title>Genomic Encyclopedia of Type Strains, Phase IV (KMG-IV): sequencing the most valuable type-strain genomes for metagenomic binning, comparative biology and taxonomic classification.</title>
        <authorList>
            <person name="Goeker M."/>
        </authorList>
    </citation>
    <scope>NUCLEOTIDE SEQUENCE [LARGE SCALE GENOMIC DNA]</scope>
    <source>
        <strain evidence="8 9">DSM 44684</strain>
    </source>
</reference>
<evidence type="ECO:0000259" key="7">
    <source>
        <dbReference type="SMART" id="SM00829"/>
    </source>
</evidence>
<dbReference type="InterPro" id="IPR020843">
    <property type="entry name" value="ER"/>
</dbReference>
<evidence type="ECO:0000256" key="4">
    <source>
        <dbReference type="ARBA" id="ARBA00022833"/>
    </source>
</evidence>
<dbReference type="SUPFAM" id="SSF51735">
    <property type="entry name" value="NAD(P)-binding Rossmann-fold domains"/>
    <property type="match status" value="1"/>
</dbReference>
<organism evidence="8 9">
    <name type="scientific">Nocardia alba</name>
    <dbReference type="NCBI Taxonomy" id="225051"/>
    <lineage>
        <taxon>Bacteria</taxon>
        <taxon>Bacillati</taxon>
        <taxon>Actinomycetota</taxon>
        <taxon>Actinomycetes</taxon>
        <taxon>Mycobacteriales</taxon>
        <taxon>Nocardiaceae</taxon>
        <taxon>Nocardia</taxon>
    </lineage>
</organism>